<dbReference type="OrthoDB" id="1091291at2759"/>
<accession>A0A6D2L9V8</accession>
<dbReference type="Pfam" id="PF13456">
    <property type="entry name" value="RVT_3"/>
    <property type="match status" value="1"/>
</dbReference>
<keyword evidence="3" id="KW-1185">Reference proteome</keyword>
<comment type="caution">
    <text evidence="2">The sequence shown here is derived from an EMBL/GenBank/DDBJ whole genome shotgun (WGS) entry which is preliminary data.</text>
</comment>
<dbReference type="GO" id="GO:0004523">
    <property type="term" value="F:RNA-DNA hybrid ribonuclease activity"/>
    <property type="evidence" value="ECO:0007669"/>
    <property type="project" value="InterPro"/>
</dbReference>
<dbReference type="Proteomes" id="UP000467841">
    <property type="component" value="Unassembled WGS sequence"/>
</dbReference>
<proteinExistence type="predicted"/>
<dbReference type="AlphaFoldDB" id="A0A6D2L9V8"/>
<name>A0A6D2L9V8_9BRAS</name>
<organism evidence="2 3">
    <name type="scientific">Microthlaspi erraticum</name>
    <dbReference type="NCBI Taxonomy" id="1685480"/>
    <lineage>
        <taxon>Eukaryota</taxon>
        <taxon>Viridiplantae</taxon>
        <taxon>Streptophyta</taxon>
        <taxon>Embryophyta</taxon>
        <taxon>Tracheophyta</taxon>
        <taxon>Spermatophyta</taxon>
        <taxon>Magnoliopsida</taxon>
        <taxon>eudicotyledons</taxon>
        <taxon>Gunneridae</taxon>
        <taxon>Pentapetalae</taxon>
        <taxon>rosids</taxon>
        <taxon>malvids</taxon>
        <taxon>Brassicales</taxon>
        <taxon>Brassicaceae</taxon>
        <taxon>Coluteocarpeae</taxon>
        <taxon>Microthlaspi</taxon>
    </lineage>
</organism>
<reference evidence="2" key="1">
    <citation type="submission" date="2020-01" db="EMBL/GenBank/DDBJ databases">
        <authorList>
            <person name="Mishra B."/>
        </authorList>
    </citation>
    <scope>NUCLEOTIDE SEQUENCE [LARGE SCALE GENOMIC DNA]</scope>
</reference>
<dbReference type="GO" id="GO:0003676">
    <property type="term" value="F:nucleic acid binding"/>
    <property type="evidence" value="ECO:0007669"/>
    <property type="project" value="InterPro"/>
</dbReference>
<feature type="domain" description="RNase H type-1" evidence="1">
    <location>
        <begin position="7"/>
        <end position="68"/>
    </location>
</feature>
<protein>
    <recommendedName>
        <fullName evidence="1">RNase H type-1 domain-containing protein</fullName>
    </recommendedName>
</protein>
<dbReference type="Gene3D" id="3.30.420.10">
    <property type="entry name" value="Ribonuclease H-like superfamily/Ribonuclease H"/>
    <property type="match status" value="1"/>
</dbReference>
<dbReference type="EMBL" id="CACVBM020001940">
    <property type="protein sequence ID" value="CAA7062614.1"/>
    <property type="molecule type" value="Genomic_DNA"/>
</dbReference>
<evidence type="ECO:0000313" key="2">
    <source>
        <dbReference type="EMBL" id="CAA7062614.1"/>
    </source>
</evidence>
<dbReference type="InterPro" id="IPR002156">
    <property type="entry name" value="RNaseH_domain"/>
</dbReference>
<evidence type="ECO:0000313" key="3">
    <source>
        <dbReference type="Proteomes" id="UP000467841"/>
    </source>
</evidence>
<evidence type="ECO:0000259" key="1">
    <source>
        <dbReference type="Pfam" id="PF13456"/>
    </source>
</evidence>
<dbReference type="InterPro" id="IPR036397">
    <property type="entry name" value="RNaseH_sf"/>
</dbReference>
<gene>
    <name evidence="2" type="ORF">MERR_LOCUS49850</name>
</gene>
<sequence length="93" mass="10585">MLVHNKRQMNFQTDCAQMVKMVSNPTEWPAFAILLEEVEKCKRMFQAFSLSYIPKTKNTKADKLARSAQDQPHDVYYINSVPPASLPGPRSLG</sequence>